<sequence length="228" mass="24818">MKMKKGLLVLVACFATLLGANSVKADSSIYRLYNPTLQEHLFTADANEYNVLASRGWRQEGTAWYAPDGGSPVTRLYSKITHKHLYTTDSNEVAVLTGTGAWTQDAMSFYSGGTVPVYRLYHAGIKTHLLTTDANEYQVLAGAWNAEGIKLYATGIGRPSTSNSSSGTSATGDLPFDPNRTVYVTGGGESDVYWYGTDKMPPRTNLNNLVTMTEGQARALGKRHSETE</sequence>
<keyword evidence="5" id="KW-1185">Reference proteome</keyword>
<dbReference type="InterPro" id="IPR043708">
    <property type="entry name" value="DUF5648"/>
</dbReference>
<feature type="signal peptide" evidence="2">
    <location>
        <begin position="1"/>
        <end position="25"/>
    </location>
</feature>
<feature type="chain" id="PRO_5046346723" description="DUF5648 domain-containing protein" evidence="2">
    <location>
        <begin position="26"/>
        <end position="228"/>
    </location>
</feature>
<feature type="compositionally biased region" description="Low complexity" evidence="1">
    <location>
        <begin position="160"/>
        <end position="172"/>
    </location>
</feature>
<reference evidence="4 5" key="1">
    <citation type="submission" date="2021-01" db="EMBL/GenBank/DDBJ databases">
        <title>Genomic Encyclopedia of Type Strains, Phase IV (KMG-IV): sequencing the most valuable type-strain genomes for metagenomic binning, comparative biology and taxonomic classification.</title>
        <authorList>
            <person name="Goeker M."/>
        </authorList>
    </citation>
    <scope>NUCLEOTIDE SEQUENCE [LARGE SCALE GENOMIC DNA]</scope>
    <source>
        <strain evidence="4 5">DSM 27513</strain>
    </source>
</reference>
<protein>
    <recommendedName>
        <fullName evidence="3">DUF5648 domain-containing protein</fullName>
    </recommendedName>
</protein>
<name>A0ABS2PMY8_9STRE</name>
<comment type="caution">
    <text evidence="4">The sequence shown here is derived from an EMBL/GenBank/DDBJ whole genome shotgun (WGS) entry which is preliminary data.</text>
</comment>
<organism evidence="4 5">
    <name type="scientific">Streptococcus saliviloxodontae</name>
    <dbReference type="NCBI Taxonomy" id="1349416"/>
    <lineage>
        <taxon>Bacteria</taxon>
        <taxon>Bacillati</taxon>
        <taxon>Bacillota</taxon>
        <taxon>Bacilli</taxon>
        <taxon>Lactobacillales</taxon>
        <taxon>Streptococcaceae</taxon>
        <taxon>Streptococcus</taxon>
    </lineage>
</organism>
<evidence type="ECO:0000256" key="1">
    <source>
        <dbReference type="SAM" id="MobiDB-lite"/>
    </source>
</evidence>
<dbReference type="Pfam" id="PF18885">
    <property type="entry name" value="DUF5648"/>
    <property type="match status" value="1"/>
</dbReference>
<evidence type="ECO:0000259" key="3">
    <source>
        <dbReference type="Pfam" id="PF18885"/>
    </source>
</evidence>
<feature type="domain" description="DUF5648" evidence="3">
    <location>
        <begin position="29"/>
        <end position="153"/>
    </location>
</feature>
<evidence type="ECO:0000313" key="4">
    <source>
        <dbReference type="EMBL" id="MBM7636803.1"/>
    </source>
</evidence>
<proteinExistence type="predicted"/>
<dbReference type="Proteomes" id="UP000809081">
    <property type="component" value="Unassembled WGS sequence"/>
</dbReference>
<dbReference type="RefSeq" id="WP_205017669.1">
    <property type="nucleotide sequence ID" value="NZ_JAFBEI010000037.1"/>
</dbReference>
<feature type="region of interest" description="Disordered" evidence="1">
    <location>
        <begin position="158"/>
        <end position="177"/>
    </location>
</feature>
<evidence type="ECO:0000256" key="2">
    <source>
        <dbReference type="SAM" id="SignalP"/>
    </source>
</evidence>
<keyword evidence="2" id="KW-0732">Signal</keyword>
<evidence type="ECO:0000313" key="5">
    <source>
        <dbReference type="Proteomes" id="UP000809081"/>
    </source>
</evidence>
<dbReference type="EMBL" id="JAFBEI010000037">
    <property type="protein sequence ID" value="MBM7636803.1"/>
    <property type="molecule type" value="Genomic_DNA"/>
</dbReference>
<accession>A0ABS2PMY8</accession>
<gene>
    <name evidence="4" type="ORF">JOC31_001628</name>
</gene>